<dbReference type="GO" id="GO:0005886">
    <property type="term" value="C:plasma membrane"/>
    <property type="evidence" value="ECO:0007669"/>
    <property type="project" value="UniProtKB-SubCell"/>
</dbReference>
<organism evidence="7 8">
    <name type="scientific">Gordonia mangrovi</name>
    <dbReference type="NCBI Taxonomy" id="2665643"/>
    <lineage>
        <taxon>Bacteria</taxon>
        <taxon>Bacillati</taxon>
        <taxon>Actinomycetota</taxon>
        <taxon>Actinomycetes</taxon>
        <taxon>Mycobacteriales</taxon>
        <taxon>Gordoniaceae</taxon>
        <taxon>Gordonia</taxon>
    </lineage>
</organism>
<dbReference type="PANTHER" id="PTHR32196">
    <property type="entry name" value="ABC TRANSPORTER PERMEASE PROTEIN YPHD-RELATED-RELATED"/>
    <property type="match status" value="1"/>
</dbReference>
<feature type="transmembrane region" description="Helical" evidence="6">
    <location>
        <begin position="61"/>
        <end position="80"/>
    </location>
</feature>
<feature type="transmembrane region" description="Helical" evidence="6">
    <location>
        <begin position="106"/>
        <end position="128"/>
    </location>
</feature>
<protein>
    <submittedName>
        <fullName evidence="7">ABC transporter permease</fullName>
    </submittedName>
</protein>
<feature type="transmembrane region" description="Helical" evidence="6">
    <location>
        <begin position="281"/>
        <end position="300"/>
    </location>
</feature>
<evidence type="ECO:0000256" key="4">
    <source>
        <dbReference type="ARBA" id="ARBA00022989"/>
    </source>
</evidence>
<feature type="transmembrane region" description="Helical" evidence="6">
    <location>
        <begin position="226"/>
        <end position="244"/>
    </location>
</feature>
<dbReference type="Pfam" id="PF02653">
    <property type="entry name" value="BPD_transp_2"/>
    <property type="match status" value="1"/>
</dbReference>
<evidence type="ECO:0000313" key="8">
    <source>
        <dbReference type="Proteomes" id="UP000475545"/>
    </source>
</evidence>
<dbReference type="GO" id="GO:0022857">
    <property type="term" value="F:transmembrane transporter activity"/>
    <property type="evidence" value="ECO:0007669"/>
    <property type="project" value="InterPro"/>
</dbReference>
<accession>A0A6L7GTW0</accession>
<reference evidence="7 8" key="1">
    <citation type="submission" date="2019-11" db="EMBL/GenBank/DDBJ databases">
        <title>Gordonia sp. nov., a novel actinobacterium isolated from mangrove soil in Hainan.</title>
        <authorList>
            <person name="Huang X."/>
            <person name="Xie Y."/>
            <person name="Chu X."/>
            <person name="Xiao K."/>
        </authorList>
    </citation>
    <scope>NUCLEOTIDE SEQUENCE [LARGE SCALE GENOMIC DNA]</scope>
    <source>
        <strain evidence="7 8">HNM0687</strain>
    </source>
</reference>
<dbReference type="Proteomes" id="UP000475545">
    <property type="component" value="Unassembled WGS sequence"/>
</dbReference>
<dbReference type="AlphaFoldDB" id="A0A6L7GTW0"/>
<name>A0A6L7GTW0_9ACTN</name>
<feature type="transmembrane region" description="Helical" evidence="6">
    <location>
        <begin position="177"/>
        <end position="195"/>
    </location>
</feature>
<dbReference type="RefSeq" id="WP_160903611.1">
    <property type="nucleotide sequence ID" value="NZ_CP102850.1"/>
</dbReference>
<sequence length="329" mass="34125">MTTTATAPETTAPARPASPSIGSWLRNYAIAPIVLLLIIIMSFAAPNFLSVRNFMNLIDQNAPLMLIALGTTFVIISGAFDLSTGQIMSMSGVIAAKVALVLQNPALGLIVGLLVGIPVGLVNGYLVGRLQINSFLTTLATGLTMGGIALLVTQGLSLDLSSSSNFRWLGSHRFGDVPVSVIVIVLTYLILGFLLSRTVFGRHLYSVGSNAEAARLSGIATSRIRIAAYTVGALTAALAGLILVSRTGVGNVYAGASNLTLMAIAAVVIGGTSILGGKGALWRTVLGVLLLALTQNAFNLLSIQPYWQQIVSGLIILAAVILNAGALKR</sequence>
<evidence type="ECO:0000256" key="2">
    <source>
        <dbReference type="ARBA" id="ARBA00022475"/>
    </source>
</evidence>
<evidence type="ECO:0000256" key="5">
    <source>
        <dbReference type="ARBA" id="ARBA00023136"/>
    </source>
</evidence>
<comment type="subcellular location">
    <subcellularLocation>
        <location evidence="1">Cell membrane</location>
        <topology evidence="1">Multi-pass membrane protein</topology>
    </subcellularLocation>
</comment>
<feature type="transmembrane region" description="Helical" evidence="6">
    <location>
        <begin position="250"/>
        <end position="269"/>
    </location>
</feature>
<keyword evidence="8" id="KW-1185">Reference proteome</keyword>
<gene>
    <name evidence="7" type="ORF">GIY30_19120</name>
</gene>
<evidence type="ECO:0000256" key="6">
    <source>
        <dbReference type="SAM" id="Phobius"/>
    </source>
</evidence>
<dbReference type="EMBL" id="WMBR01000005">
    <property type="protein sequence ID" value="MXP23454.1"/>
    <property type="molecule type" value="Genomic_DNA"/>
</dbReference>
<dbReference type="InterPro" id="IPR001851">
    <property type="entry name" value="ABC_transp_permease"/>
</dbReference>
<evidence type="ECO:0000256" key="3">
    <source>
        <dbReference type="ARBA" id="ARBA00022692"/>
    </source>
</evidence>
<keyword evidence="5 6" id="KW-0472">Membrane</keyword>
<comment type="caution">
    <text evidence="7">The sequence shown here is derived from an EMBL/GenBank/DDBJ whole genome shotgun (WGS) entry which is preliminary data.</text>
</comment>
<dbReference type="CDD" id="cd06579">
    <property type="entry name" value="TM_PBP1_transp_AraH_like"/>
    <property type="match status" value="1"/>
</dbReference>
<proteinExistence type="predicted"/>
<evidence type="ECO:0000256" key="1">
    <source>
        <dbReference type="ARBA" id="ARBA00004651"/>
    </source>
</evidence>
<keyword evidence="3 6" id="KW-0812">Transmembrane</keyword>
<feature type="transmembrane region" description="Helical" evidence="6">
    <location>
        <begin position="28"/>
        <end position="49"/>
    </location>
</feature>
<feature type="transmembrane region" description="Helical" evidence="6">
    <location>
        <begin position="135"/>
        <end position="157"/>
    </location>
</feature>
<keyword evidence="4 6" id="KW-1133">Transmembrane helix</keyword>
<keyword evidence="2" id="KW-1003">Cell membrane</keyword>
<evidence type="ECO:0000313" key="7">
    <source>
        <dbReference type="EMBL" id="MXP23454.1"/>
    </source>
</evidence>
<feature type="transmembrane region" description="Helical" evidence="6">
    <location>
        <begin position="306"/>
        <end position="327"/>
    </location>
</feature>